<name>A0AAD1X2P0_EUPCR</name>
<dbReference type="Gene3D" id="1.10.287.70">
    <property type="match status" value="1"/>
</dbReference>
<dbReference type="InterPro" id="IPR015925">
    <property type="entry name" value="Ryanodine_IP3_receptor"/>
</dbReference>
<feature type="compositionally biased region" description="Acidic residues" evidence="2">
    <location>
        <begin position="114"/>
        <end position="140"/>
    </location>
</feature>
<dbReference type="Proteomes" id="UP001295684">
    <property type="component" value="Unassembled WGS sequence"/>
</dbReference>
<feature type="compositionally biased region" description="Acidic residues" evidence="2">
    <location>
        <begin position="66"/>
        <end position="79"/>
    </location>
</feature>
<feature type="transmembrane region" description="Helical" evidence="3">
    <location>
        <begin position="1974"/>
        <end position="1999"/>
    </location>
</feature>
<dbReference type="GO" id="GO:0006816">
    <property type="term" value="P:calcium ion transport"/>
    <property type="evidence" value="ECO:0007669"/>
    <property type="project" value="InterPro"/>
</dbReference>
<evidence type="ECO:0000256" key="2">
    <source>
        <dbReference type="SAM" id="MobiDB-lite"/>
    </source>
</evidence>
<evidence type="ECO:0000256" key="3">
    <source>
        <dbReference type="SAM" id="Phobius"/>
    </source>
</evidence>
<feature type="coiled-coil region" evidence="1">
    <location>
        <begin position="2344"/>
        <end position="2378"/>
    </location>
</feature>
<sequence length="2381" mass="280590">MSEKEQESYSGSSDRGSGEKDDESSSSRQGKSWGSQETSNGKRSSEQESIESSKEDSTSNLKSDSDSDAIYDNDEDRVDDLDHNPIVPRASASFSTETEENSIGQEDQVHSMSDEEDVESVSQEADGDENSDDQEEAESIDVDKELLEFTQNEKVYKYTLNENTKIDIWDVGLKDLSEEQLEKLRHQDLRIKHKVEQEWLRLNNEEKKELQHGSIYIGDTVLIRSYDEYDHSCEYLRLEDREWIWAQDEAKAGLIEIQPVLKEPVYSVYQLETQRCEDYPNSEWSKKGGHNCYESEIQDVQYNLTYLHRKEKHPLGLNKTFVLKFPGINVKEHYFDKHGTYQKVYVRKWLLLRANESTEDVAVKPETSYFLSTIIDNKFYFLQKGWDHKLTRQREQAKTIQFYIVEKNKRDNFDKAQSRITRDYCYCLFDYESKNLNLIRYTNNYFLGSKRSKEIMTTKYTSFSDIPAHNYFEIYYSSYQQRIVFQAILKYASCLDDQPTLKYLGWQNGCLTLVNYEFIFEVEHIKKGDGIFTNTPFLIKIPNSDKYLRATPSTEKEVNNITCGKIDSKNAKQFYFHLRNMQAHDLSQLRIRDIDRKLCDAYSDLERIDRVGIDNINANELLETYTQVKKDLDNAPLWLEDREPNKWKLGVLERMCLNGYYNDKQTILSHNTFNYQWYLEKVKDLRRNLILNSIDLFEIEIHPSFCYYVQSEYLLALGLRSQNPDFCSVLKQAKSIISDPRECAEGNNDYKRIMMLQKIVANCYRRRGDYCIYEKECFLPFIQYELGKDMNSCNLNNLLGLITNKFRDAWCVWNNDIDEIIKKSQEYKQELLENEEFQRNAFYEGRMQAAIMADNQTLNLRELMKVLIFSYGIRHGFEHDIEFIEKCNDFVSNAYKNEGIDSHILGLLLRLSCNINVPFCNQIVPSDIQIENIKRLLSSSLKMIKSMKSHYSAPDLFFICETFECVICMLKNSNYEKVVITKLKNHFKLKHLLRLLTNFSKRFLLARPNTFDSTKFTQLYDWELIKANKAAVDDRAHDVDVVMESYQREICAKIFNILNLIWQIKNDKMSKGKSGKNLPYIPEIILDPSSSTPKEFAKVLQRIIIKWIDFDNEPEVSKQTFDFICRFDGKLQEVPLQIDRDNDENFNDLCLRTLPFFTHLKEEDKRDVLLLQERINKITINSPNIEDDHFSQEVLHNTYSLISLLIKINSLIDWKDDTDSNCIRIANQFVHNCYEYLIVTIKDPQIRECVWRFDSNFLSICWNNKLCNYCHSTLIRDILSKSQIERFNLDSIDVFKGVLSKIGNLLEWVDDTFVDDTDQEIKTPSKFDRKIEKDDYRILEYFIKNNGTELSEKSEDTEQLWDIQKCEENDSDNENYPSCAFERDQESKLMKILIQELLRHSRNLEHKEDIKKFQLLIYKLFSTIEVLDLALDTQNHILQSLEMISDLVQNDRIMENSEIRYMFYTDHSTNAILSLIPKKYSLIGEGRKVRQFAYGILIRLMEIDTAAARKSFRTWTHIEDNKNMFFSRIQRLIIQFNTFFVEEKCFWTISNNLGKTDYQELLMTLQWLTLLCQNDEHWQEYLRKQDNSILNQNILLDVVELMRTSILRYRHEYVIDLLRALIKFMTASVNGKNETIVDLYVNTNVVKYCKEILTTGLYSNEIEFIKNISKNSSIERSEEMEKSLEPSINIRSSKKHNLLKEEVLWFLNCLLIQSTEDEVKMVDNYDVINSLMVLNYAQYKIYKGRDYDLELFKPDSKLSEAYNINVGFRCYHLISKLWGNNKLPQSNCVQNIDETGAFKKYWRLLRMLNFKALIFRRRYQPPSQIFYKPLDDKRDIVADATRFFDAYCSDIEIVMPNGQLETRHFEILPSFLFLTQTEKDEFWLNANLDNSKTAVISFMGFAQDKVDELFIQQEIQEKWFCLREVAMKDNWLTDLGRILIISINLILFFSLEINEGKVLDNPSFFELSYYTTKVILTVLGILMLIFFTYMTTIQGIVMIGIQKAKAIREEDQSHERSRSSRLFTLISYILNHKEETLRTRNIWCLLFCLGFSIAGMSVDFFWFSFTMMYPLIFSPQILEVTNAIWNPKRRIVSTIVLSGVVLYWFGVIAYVFFGSEFDGAVGNSNQTLRRTLAVIFDAWHNFGLGAFLTEWGRSAIYEDTGNGEYEYRLKGAVMCFNFLFFFVVNTLLLNILSGIIIDNFAERRSKSDAIHERQNDLCFICGELSSDLPDFKSHCKYKHNIWDYMCYIGYLKAMKKEKMTDYRDIHVYSCIQQGKNDWFPAYQDFVRQAAYKKKSTDILGEVIHDSPYQGIQSQEDSSKLARYSQGATSHKHDKQMFNLEQTFREEITKQNEETKKQNQEMKQEIKELKLMLSNYVKKNSS</sequence>
<keyword evidence="3" id="KW-0812">Transmembrane</keyword>
<feature type="transmembrane region" description="Helical" evidence="3">
    <location>
        <begin position="2171"/>
        <end position="2197"/>
    </location>
</feature>
<gene>
    <name evidence="4" type="ORF">ECRASSUSDP1_LOCUS2145</name>
</gene>
<protein>
    <submittedName>
        <fullName evidence="4">Uncharacterized protein</fullName>
    </submittedName>
</protein>
<dbReference type="PANTHER" id="PTHR13715">
    <property type="entry name" value="RYANODINE RECEPTOR AND IP3 RECEPTOR"/>
    <property type="match status" value="1"/>
</dbReference>
<keyword evidence="3" id="KW-1133">Transmembrane helix</keyword>
<keyword evidence="3" id="KW-0472">Membrane</keyword>
<keyword evidence="1" id="KW-0175">Coiled coil</keyword>
<feature type="compositionally biased region" description="Polar residues" evidence="2">
    <location>
        <begin position="92"/>
        <end position="105"/>
    </location>
</feature>
<feature type="transmembrane region" description="Helical" evidence="3">
    <location>
        <begin position="2092"/>
        <end position="2113"/>
    </location>
</feature>
<feature type="compositionally biased region" description="Basic and acidic residues" evidence="2">
    <location>
        <begin position="16"/>
        <end position="25"/>
    </location>
</feature>
<reference evidence="4" key="1">
    <citation type="submission" date="2023-07" db="EMBL/GenBank/DDBJ databases">
        <authorList>
            <consortium name="AG Swart"/>
            <person name="Singh M."/>
            <person name="Singh A."/>
            <person name="Seah K."/>
            <person name="Emmerich C."/>
        </authorList>
    </citation>
    <scope>NUCLEOTIDE SEQUENCE</scope>
    <source>
        <strain evidence="4">DP1</strain>
    </source>
</reference>
<evidence type="ECO:0000313" key="5">
    <source>
        <dbReference type="Proteomes" id="UP001295684"/>
    </source>
</evidence>
<feature type="region of interest" description="Disordered" evidence="2">
    <location>
        <begin position="1"/>
        <end position="144"/>
    </location>
</feature>
<evidence type="ECO:0000313" key="4">
    <source>
        <dbReference type="EMBL" id="CAI2360838.1"/>
    </source>
</evidence>
<accession>A0AAD1X2P0</accession>
<proteinExistence type="predicted"/>
<dbReference type="PANTHER" id="PTHR13715:SF99">
    <property type="entry name" value="INOSITOL 1,4,5-TRISPHOSPHATE RECEPTOR-LIKE PROTEIN A"/>
    <property type="match status" value="1"/>
</dbReference>
<evidence type="ECO:0000256" key="1">
    <source>
        <dbReference type="SAM" id="Coils"/>
    </source>
</evidence>
<organism evidence="4 5">
    <name type="scientific">Euplotes crassus</name>
    <dbReference type="NCBI Taxonomy" id="5936"/>
    <lineage>
        <taxon>Eukaryota</taxon>
        <taxon>Sar</taxon>
        <taxon>Alveolata</taxon>
        <taxon>Ciliophora</taxon>
        <taxon>Intramacronucleata</taxon>
        <taxon>Spirotrichea</taxon>
        <taxon>Hypotrichia</taxon>
        <taxon>Euplotida</taxon>
        <taxon>Euplotidae</taxon>
        <taxon>Moneuplotes</taxon>
    </lineage>
</organism>
<keyword evidence="5" id="KW-1185">Reference proteome</keyword>
<feature type="compositionally biased region" description="Low complexity" evidence="2">
    <location>
        <begin position="26"/>
        <end position="36"/>
    </location>
</feature>
<feature type="compositionally biased region" description="Basic and acidic residues" evidence="2">
    <location>
        <begin position="43"/>
        <end position="57"/>
    </location>
</feature>
<comment type="caution">
    <text evidence="4">The sequence shown here is derived from an EMBL/GenBank/DDBJ whole genome shotgun (WGS) entry which is preliminary data.</text>
</comment>
<dbReference type="EMBL" id="CAMPGE010002034">
    <property type="protein sequence ID" value="CAI2360838.1"/>
    <property type="molecule type" value="Genomic_DNA"/>
</dbReference>
<feature type="transmembrane region" description="Helical" evidence="3">
    <location>
        <begin position="2042"/>
        <end position="2062"/>
    </location>
</feature>